<dbReference type="AlphaFoldDB" id="E1YAZ4"/>
<name>E1YAZ4_9BACT</name>
<organism evidence="2">
    <name type="scientific">uncultured Desulfobacterium sp</name>
    <dbReference type="NCBI Taxonomy" id="201089"/>
    <lineage>
        <taxon>Bacteria</taxon>
        <taxon>Pseudomonadati</taxon>
        <taxon>Thermodesulfobacteriota</taxon>
        <taxon>Desulfobacteria</taxon>
        <taxon>Desulfobacterales</taxon>
        <taxon>Desulfobacteriaceae</taxon>
        <taxon>Desulfobacterium</taxon>
        <taxon>environmental samples</taxon>
    </lineage>
</organism>
<evidence type="ECO:0008006" key="3">
    <source>
        <dbReference type="Google" id="ProtNLM"/>
    </source>
</evidence>
<dbReference type="Pfam" id="PF06782">
    <property type="entry name" value="UPF0236"/>
    <property type="match status" value="1"/>
</dbReference>
<dbReference type="EMBL" id="FR695867">
    <property type="protein sequence ID" value="CBX27835.1"/>
    <property type="molecule type" value="Genomic_DNA"/>
</dbReference>
<accession>E1YAZ4</accession>
<dbReference type="InterPro" id="IPR009620">
    <property type="entry name" value="UPF0236"/>
</dbReference>
<sequence>MTWHTSYGEISILERTFLNKGKLYRPFSYTAEVTCRCYSLVLQRIIADFGADVSFQKISKKIMEHYGINVSVSSAQKVTEKHAESVKGMECLQRDIPDEAGVKYLICETDGTMIPIVNTDNKNGKSSDKRKTRSVRWKEARLALAREKDKVDPVFGGTLGSADTAGDHLFDCAVKAGFGKRTKVHFVGDGASWIAEQVERVFSNQGNFLIDFFHLCDYLAAASKKCFPENPGSWLDQQKKRMKEGDVNEVLKSLLLHEEPESVQDKDAPVRCCLCYISNRPGQFKYKEALADNLPIGSGEIESAHRYVIQNRLKLPGAWWKENNAENMLALRILRENNEWDKYWESSKAA</sequence>
<reference evidence="2" key="1">
    <citation type="journal article" date="2011" name="Environ. Microbiol.">
        <title>Genomic insights into the metabolic potential of the polycyclic aromatic hydrocarbon degrading sulfate-reducing Deltaproteobacterium N47.</title>
        <authorList>
            <person name="Bergmann F."/>
            <person name="Selesi D."/>
            <person name="Weinmaier T."/>
            <person name="Tischler P."/>
            <person name="Rattei T."/>
            <person name="Meckenstock R.U."/>
        </authorList>
    </citation>
    <scope>NUCLEOTIDE SEQUENCE</scope>
</reference>
<comment type="similarity">
    <text evidence="1">Belongs to the UPF0236 family.</text>
</comment>
<evidence type="ECO:0000313" key="2">
    <source>
        <dbReference type="EMBL" id="CBX27835.1"/>
    </source>
</evidence>
<proteinExistence type="inferred from homology"/>
<protein>
    <recommendedName>
        <fullName evidence="3">ISKra4 family transposase</fullName>
    </recommendedName>
</protein>
<evidence type="ECO:0000256" key="1">
    <source>
        <dbReference type="ARBA" id="ARBA00006539"/>
    </source>
</evidence>
<gene>
    <name evidence="2" type="ORF">N47_C18930</name>
</gene>